<evidence type="ECO:0000313" key="1">
    <source>
        <dbReference type="EMBL" id="CBK39205.1"/>
    </source>
</evidence>
<accession>D3UEM5</accession>
<dbReference type="HOGENOM" id="CLU_3410824_0_0_1"/>
<protein>
    <submittedName>
        <fullName evidence="1">EC1118_1B15_2861p</fullName>
    </submittedName>
</protein>
<dbReference type="AlphaFoldDB" id="D3UEM5"/>
<evidence type="ECO:0000313" key="2">
    <source>
        <dbReference type="Proteomes" id="UP000000286"/>
    </source>
</evidence>
<sequence>MTLRHYFFLQDYKRNVENLPFYKNQATLQ</sequence>
<dbReference type="EMBL" id="FN393060">
    <property type="protein sequence ID" value="CBK39205.1"/>
    <property type="molecule type" value="Genomic_DNA"/>
</dbReference>
<dbReference type="Proteomes" id="UP000000286">
    <property type="component" value="Chromosome II"/>
</dbReference>
<organism evidence="1 2">
    <name type="scientific">Saccharomyces cerevisiae (strain Lalvin EC1118 / Prise de mousse)</name>
    <name type="common">Baker's yeast</name>
    <dbReference type="NCBI Taxonomy" id="643680"/>
    <lineage>
        <taxon>Eukaryota</taxon>
        <taxon>Fungi</taxon>
        <taxon>Dikarya</taxon>
        <taxon>Ascomycota</taxon>
        <taxon>Saccharomycotina</taxon>
        <taxon>Saccharomycetes</taxon>
        <taxon>Saccharomycetales</taxon>
        <taxon>Saccharomycetaceae</taxon>
        <taxon>Saccharomyces</taxon>
    </lineage>
</organism>
<gene>
    <name evidence="1" type="ORF">EC1118_1B15_2861g</name>
</gene>
<reference evidence="1 2" key="1">
    <citation type="journal article" date="2009" name="Proc. Natl. Acad. Sci. U.S.A.">
        <title>Eukaryote-to-eukaryote gene transfer events revealed by the genome sequence of the wine yeast Saccharomyces cerevisiae EC1118.</title>
        <authorList>
            <person name="Novo M."/>
            <person name="Bigey F."/>
            <person name="Beyne E."/>
            <person name="Galeote V."/>
            <person name="Gavory F."/>
            <person name="Mallet S."/>
            <person name="Cambot B."/>
            <person name="Legras J.L."/>
            <person name="Wincker P."/>
            <person name="Casaregola S."/>
            <person name="Dequin S."/>
        </authorList>
    </citation>
    <scope>NUCLEOTIDE SEQUENCE [LARGE SCALE GENOMIC DNA]</scope>
    <source>
        <strain evidence="2">Lalvin EC1118 / Prise de mousse</strain>
    </source>
</reference>
<name>D3UEM5_YEAS8</name>
<proteinExistence type="predicted"/>